<sequence>MTTPTPTAYDSISRFFHWIMALCFAIMLATAVLFFIEADIPNLMNLHKSVGSLLILLAVLRLLWAITKARRPAADNAAAKLGHLALYVLMLAVPAIALIRQYGGGRGPLKVFGIEVMQGSPEKIEWMTQLGNQWHSTLAWILFALAAGHIAMAVIHQIKGEKIMQRMIGRQ</sequence>
<keyword evidence="8" id="KW-0249">Electron transport</keyword>
<dbReference type="KEGG" id="naq:D0T90_06385"/>
<evidence type="ECO:0000256" key="2">
    <source>
        <dbReference type="ARBA" id="ARBA00004651"/>
    </source>
</evidence>
<dbReference type="PANTHER" id="PTHR30529:SF1">
    <property type="entry name" value="CYTOCHROME B561 HOMOLOG 2"/>
    <property type="match status" value="1"/>
</dbReference>
<evidence type="ECO:0000256" key="9">
    <source>
        <dbReference type="ARBA" id="ARBA00022989"/>
    </source>
</evidence>
<evidence type="ECO:0000313" key="16">
    <source>
        <dbReference type="Proteomes" id="UP000325536"/>
    </source>
</evidence>
<feature type="transmembrane region" description="Helical" evidence="13">
    <location>
        <begin position="15"/>
        <end position="36"/>
    </location>
</feature>
<dbReference type="GO" id="GO:0005886">
    <property type="term" value="C:plasma membrane"/>
    <property type="evidence" value="ECO:0007669"/>
    <property type="project" value="UniProtKB-SubCell"/>
</dbReference>
<reference evidence="15 16" key="1">
    <citation type="submission" date="2018-08" db="EMBL/GenBank/DDBJ databases">
        <title>Neisseria animalis ATCC 49930 complete genome.</title>
        <authorList>
            <person name="Veseli I.A."/>
            <person name="Mascarenhas dos Santos A.C."/>
            <person name="Buttler R."/>
            <person name="Pombert J.-F."/>
        </authorList>
    </citation>
    <scope>NUCLEOTIDE SEQUENCE [LARGE SCALE GENOMIC DNA]</scope>
    <source>
        <strain evidence="15 16">ATCC 49930</strain>
    </source>
</reference>
<keyword evidence="10" id="KW-0408">Iron</keyword>
<evidence type="ECO:0000256" key="8">
    <source>
        <dbReference type="ARBA" id="ARBA00022982"/>
    </source>
</evidence>
<dbReference type="Gene3D" id="1.20.950.20">
    <property type="entry name" value="Transmembrane di-heme cytochromes, Chain C"/>
    <property type="match status" value="1"/>
</dbReference>
<organism evidence="15 16">
    <name type="scientific">Neisseria animalis</name>
    <dbReference type="NCBI Taxonomy" id="492"/>
    <lineage>
        <taxon>Bacteria</taxon>
        <taxon>Pseudomonadati</taxon>
        <taxon>Pseudomonadota</taxon>
        <taxon>Betaproteobacteria</taxon>
        <taxon>Neisseriales</taxon>
        <taxon>Neisseriaceae</taxon>
        <taxon>Neisseria</taxon>
    </lineage>
</organism>
<evidence type="ECO:0000256" key="6">
    <source>
        <dbReference type="ARBA" id="ARBA00022692"/>
    </source>
</evidence>
<dbReference type="GO" id="GO:0009055">
    <property type="term" value="F:electron transfer activity"/>
    <property type="evidence" value="ECO:0007669"/>
    <property type="project" value="InterPro"/>
</dbReference>
<dbReference type="InterPro" id="IPR052168">
    <property type="entry name" value="Cytochrome_b561_oxidase"/>
</dbReference>
<dbReference type="OrthoDB" id="8723024at2"/>
<feature type="transmembrane region" description="Helical" evidence="13">
    <location>
        <begin position="78"/>
        <end position="99"/>
    </location>
</feature>
<name>A0A5P3MRF0_NEIAN</name>
<feature type="transmembrane region" description="Helical" evidence="13">
    <location>
        <begin position="48"/>
        <end position="66"/>
    </location>
</feature>
<keyword evidence="11 13" id="KW-0472">Membrane</keyword>
<feature type="domain" description="Cytochrome b561 bacterial/Ni-hydrogenase" evidence="14">
    <location>
        <begin position="9"/>
        <end position="169"/>
    </location>
</feature>
<keyword evidence="5" id="KW-0349">Heme</keyword>
<keyword evidence="6 13" id="KW-0812">Transmembrane</keyword>
<evidence type="ECO:0000256" key="7">
    <source>
        <dbReference type="ARBA" id="ARBA00022723"/>
    </source>
</evidence>
<comment type="similarity">
    <text evidence="12">Belongs to the cytochrome b561 family.</text>
</comment>
<evidence type="ECO:0000256" key="4">
    <source>
        <dbReference type="ARBA" id="ARBA00022475"/>
    </source>
</evidence>
<evidence type="ECO:0000256" key="1">
    <source>
        <dbReference type="ARBA" id="ARBA00001970"/>
    </source>
</evidence>
<evidence type="ECO:0000256" key="13">
    <source>
        <dbReference type="SAM" id="Phobius"/>
    </source>
</evidence>
<dbReference type="AlphaFoldDB" id="A0A5P3MRF0"/>
<keyword evidence="16" id="KW-1185">Reference proteome</keyword>
<dbReference type="SUPFAM" id="SSF81342">
    <property type="entry name" value="Transmembrane di-heme cytochromes"/>
    <property type="match status" value="1"/>
</dbReference>
<dbReference type="GO" id="GO:0022904">
    <property type="term" value="P:respiratory electron transport chain"/>
    <property type="evidence" value="ECO:0007669"/>
    <property type="project" value="InterPro"/>
</dbReference>
<keyword evidence="7" id="KW-0479">Metal-binding</keyword>
<dbReference type="Pfam" id="PF01292">
    <property type="entry name" value="Ni_hydr_CYTB"/>
    <property type="match status" value="1"/>
</dbReference>
<evidence type="ECO:0000256" key="11">
    <source>
        <dbReference type="ARBA" id="ARBA00023136"/>
    </source>
</evidence>
<comment type="subcellular location">
    <subcellularLocation>
        <location evidence="2">Cell membrane</location>
        <topology evidence="2">Multi-pass membrane protein</topology>
    </subcellularLocation>
</comment>
<proteinExistence type="inferred from homology"/>
<dbReference type="InterPro" id="IPR011577">
    <property type="entry name" value="Cyt_b561_bac/Ni-Hgenase"/>
</dbReference>
<keyword evidence="4" id="KW-1003">Cell membrane</keyword>
<keyword evidence="9 13" id="KW-1133">Transmembrane helix</keyword>
<evidence type="ECO:0000256" key="3">
    <source>
        <dbReference type="ARBA" id="ARBA00022448"/>
    </source>
</evidence>
<dbReference type="GO" id="GO:0046872">
    <property type="term" value="F:metal ion binding"/>
    <property type="evidence" value="ECO:0007669"/>
    <property type="project" value="UniProtKB-KW"/>
</dbReference>
<dbReference type="InterPro" id="IPR016174">
    <property type="entry name" value="Di-haem_cyt_TM"/>
</dbReference>
<evidence type="ECO:0000313" key="15">
    <source>
        <dbReference type="EMBL" id="QEY24162.1"/>
    </source>
</evidence>
<dbReference type="GO" id="GO:0020037">
    <property type="term" value="F:heme binding"/>
    <property type="evidence" value="ECO:0007669"/>
    <property type="project" value="TreeGrafter"/>
</dbReference>
<evidence type="ECO:0000256" key="10">
    <source>
        <dbReference type="ARBA" id="ARBA00023004"/>
    </source>
</evidence>
<dbReference type="EMBL" id="CP031699">
    <property type="protein sequence ID" value="QEY24162.1"/>
    <property type="molecule type" value="Genomic_DNA"/>
</dbReference>
<evidence type="ECO:0000256" key="5">
    <source>
        <dbReference type="ARBA" id="ARBA00022617"/>
    </source>
</evidence>
<keyword evidence="3" id="KW-0813">Transport</keyword>
<gene>
    <name evidence="15" type="ORF">D0T90_06385</name>
</gene>
<protein>
    <submittedName>
        <fullName evidence="15">Cytochrome b</fullName>
    </submittedName>
</protein>
<comment type="cofactor">
    <cofactor evidence="1">
        <name>heme b</name>
        <dbReference type="ChEBI" id="CHEBI:60344"/>
    </cofactor>
</comment>
<evidence type="ECO:0000259" key="14">
    <source>
        <dbReference type="Pfam" id="PF01292"/>
    </source>
</evidence>
<feature type="transmembrane region" description="Helical" evidence="13">
    <location>
        <begin position="137"/>
        <end position="158"/>
    </location>
</feature>
<evidence type="ECO:0000256" key="12">
    <source>
        <dbReference type="ARBA" id="ARBA00037975"/>
    </source>
</evidence>
<accession>A0A5P3MRF0</accession>
<dbReference type="PANTHER" id="PTHR30529">
    <property type="entry name" value="CYTOCHROME B561"/>
    <property type="match status" value="1"/>
</dbReference>
<dbReference type="Proteomes" id="UP000325536">
    <property type="component" value="Chromosome"/>
</dbReference>
<dbReference type="RefSeq" id="WP_123795679.1">
    <property type="nucleotide sequence ID" value="NZ_CP031699.1"/>
</dbReference>